<accession>A0AAJ2U6N8</accession>
<dbReference type="Pfam" id="PF02074">
    <property type="entry name" value="Peptidase_M32"/>
    <property type="match status" value="1"/>
</dbReference>
<comment type="caution">
    <text evidence="1">The sequence shown here is derived from an EMBL/GenBank/DDBJ whole genome shotgun (WGS) entry which is preliminary data.</text>
</comment>
<evidence type="ECO:0000313" key="1">
    <source>
        <dbReference type="EMBL" id="MDV2888242.1"/>
    </source>
</evidence>
<organism evidence="1 2">
    <name type="scientific">Alkalihalophilus pseudofirmus</name>
    <name type="common">Bacillus pseudofirmus</name>
    <dbReference type="NCBI Taxonomy" id="79885"/>
    <lineage>
        <taxon>Bacteria</taxon>
        <taxon>Bacillati</taxon>
        <taxon>Bacillota</taxon>
        <taxon>Bacilli</taxon>
        <taxon>Bacillales</taxon>
        <taxon>Bacillaceae</taxon>
        <taxon>Alkalihalophilus</taxon>
    </lineage>
</organism>
<dbReference type="PANTHER" id="PTHR34217">
    <property type="entry name" value="METAL-DEPENDENT CARBOXYPEPTIDASE"/>
    <property type="match status" value="1"/>
</dbReference>
<keyword evidence="1" id="KW-0645">Protease</keyword>
<sequence length="83" mass="9442">GNVYDVLLDIYEPGMTVEVLDEVFGELKEKLIPLVKQISASPHKPRTDFLFQSFPKDRQRELGQEILAQMGYNFGAGRLDETV</sequence>
<dbReference type="Proteomes" id="UP001285636">
    <property type="component" value="Unassembled WGS sequence"/>
</dbReference>
<protein>
    <submittedName>
        <fullName evidence="1">Carboxypeptidase M32</fullName>
    </submittedName>
</protein>
<dbReference type="PANTHER" id="PTHR34217:SF1">
    <property type="entry name" value="CARBOXYPEPTIDASE 1"/>
    <property type="match status" value="1"/>
</dbReference>
<evidence type="ECO:0000313" key="2">
    <source>
        <dbReference type="Proteomes" id="UP001285636"/>
    </source>
</evidence>
<keyword evidence="1" id="KW-0378">Hydrolase</keyword>
<dbReference type="Gene3D" id="1.10.1370.30">
    <property type="match status" value="1"/>
</dbReference>
<feature type="non-terminal residue" evidence="1">
    <location>
        <position position="1"/>
    </location>
</feature>
<dbReference type="AlphaFoldDB" id="A0AAJ2U6N8"/>
<proteinExistence type="predicted"/>
<dbReference type="PROSITE" id="PS52034">
    <property type="entry name" value="PEPTIDASE_M32"/>
    <property type="match status" value="1"/>
</dbReference>
<dbReference type="SUPFAM" id="SSF55486">
    <property type="entry name" value="Metalloproteases ('zincins'), catalytic domain"/>
    <property type="match status" value="1"/>
</dbReference>
<dbReference type="InterPro" id="IPR001333">
    <property type="entry name" value="Peptidase_M32_Taq"/>
</dbReference>
<keyword evidence="1" id="KW-0121">Carboxypeptidase</keyword>
<dbReference type="EMBL" id="JAWJAY010001149">
    <property type="protein sequence ID" value="MDV2888242.1"/>
    <property type="molecule type" value="Genomic_DNA"/>
</dbReference>
<feature type="non-terminal residue" evidence="1">
    <location>
        <position position="83"/>
    </location>
</feature>
<reference evidence="1" key="1">
    <citation type="submission" date="2023-10" db="EMBL/GenBank/DDBJ databases">
        <title>Screening of Alkalihalophilus pseudofirmusBZ-TG-HK211 and Its Alleviation of Salt Stress on Rapeseed Growth.</title>
        <authorList>
            <person name="Zhao B."/>
            <person name="Guo T."/>
        </authorList>
    </citation>
    <scope>NUCLEOTIDE SEQUENCE</scope>
    <source>
        <strain evidence="1">BZ-TG-HK211</strain>
    </source>
</reference>
<dbReference type="GO" id="GO:0006508">
    <property type="term" value="P:proteolysis"/>
    <property type="evidence" value="ECO:0007669"/>
    <property type="project" value="InterPro"/>
</dbReference>
<dbReference type="GO" id="GO:0004181">
    <property type="term" value="F:metallocarboxypeptidase activity"/>
    <property type="evidence" value="ECO:0007669"/>
    <property type="project" value="InterPro"/>
</dbReference>
<name>A0AAJ2U6N8_ALKPS</name>
<gene>
    <name evidence="1" type="ORF">RYX45_24075</name>
</gene>